<feature type="non-terminal residue" evidence="4">
    <location>
        <position position="1"/>
    </location>
</feature>
<feature type="region of interest" description="Disordered" evidence="3">
    <location>
        <begin position="1"/>
        <end position="22"/>
    </location>
</feature>
<dbReference type="Pfam" id="PF13561">
    <property type="entry name" value="adh_short_C2"/>
    <property type="match status" value="1"/>
</dbReference>
<dbReference type="GO" id="GO:0016491">
    <property type="term" value="F:oxidoreductase activity"/>
    <property type="evidence" value="ECO:0007669"/>
    <property type="project" value="UniProtKB-KW"/>
</dbReference>
<gene>
    <name evidence="4" type="ORF">ETSY2_46095</name>
</gene>
<dbReference type="AlphaFoldDB" id="W4LFV5"/>
<accession>W4LFV5</accession>
<dbReference type="PANTHER" id="PTHR24321">
    <property type="entry name" value="DEHYDROGENASES, SHORT CHAIN"/>
    <property type="match status" value="1"/>
</dbReference>
<evidence type="ECO:0000313" key="4">
    <source>
        <dbReference type="EMBL" id="ETW96605.1"/>
    </source>
</evidence>
<keyword evidence="5" id="KW-1185">Reference proteome</keyword>
<dbReference type="SUPFAM" id="SSF51735">
    <property type="entry name" value="NAD(P)-binding Rossmann-fold domains"/>
    <property type="match status" value="1"/>
</dbReference>
<dbReference type="HOGENOM" id="CLU_2781654_0_0_7"/>
<reference evidence="4 5" key="1">
    <citation type="journal article" date="2014" name="Nature">
        <title>An environmental bacterial taxon with a large and distinct metabolic repertoire.</title>
        <authorList>
            <person name="Wilson M.C."/>
            <person name="Mori T."/>
            <person name="Ruckert C."/>
            <person name="Uria A.R."/>
            <person name="Helf M.J."/>
            <person name="Takada K."/>
            <person name="Gernert C."/>
            <person name="Steffens U.A."/>
            <person name="Heycke N."/>
            <person name="Schmitt S."/>
            <person name="Rinke C."/>
            <person name="Helfrich E.J."/>
            <person name="Brachmann A.O."/>
            <person name="Gurgui C."/>
            <person name="Wakimoto T."/>
            <person name="Kracht M."/>
            <person name="Crusemann M."/>
            <person name="Hentschel U."/>
            <person name="Abe I."/>
            <person name="Matsunaga S."/>
            <person name="Kalinowski J."/>
            <person name="Takeyama H."/>
            <person name="Piel J."/>
        </authorList>
    </citation>
    <scope>NUCLEOTIDE SEQUENCE [LARGE SCALE GENOMIC DNA]</scope>
    <source>
        <strain evidence="5">TSY2</strain>
    </source>
</reference>
<evidence type="ECO:0008006" key="6">
    <source>
        <dbReference type="Google" id="ProtNLM"/>
    </source>
</evidence>
<keyword evidence="2" id="KW-0560">Oxidoreductase</keyword>
<dbReference type="PANTHER" id="PTHR24321:SF8">
    <property type="entry name" value="ESTRADIOL 17-BETA-DEHYDROGENASE 8-RELATED"/>
    <property type="match status" value="1"/>
</dbReference>
<organism evidence="4 5">
    <name type="scientific">Candidatus Entotheonella gemina</name>
    <dbReference type="NCBI Taxonomy" id="1429439"/>
    <lineage>
        <taxon>Bacteria</taxon>
        <taxon>Pseudomonadati</taxon>
        <taxon>Nitrospinota/Tectimicrobiota group</taxon>
        <taxon>Candidatus Tectimicrobiota</taxon>
        <taxon>Candidatus Entotheonellia</taxon>
        <taxon>Candidatus Entotheonellales</taxon>
        <taxon>Candidatus Entotheonellaceae</taxon>
        <taxon>Candidatus Entotheonella</taxon>
    </lineage>
</organism>
<dbReference type="Gene3D" id="3.40.50.720">
    <property type="entry name" value="NAD(P)-binding Rossmann-like Domain"/>
    <property type="match status" value="1"/>
</dbReference>
<evidence type="ECO:0000256" key="3">
    <source>
        <dbReference type="SAM" id="MobiDB-lite"/>
    </source>
</evidence>
<name>W4LFV5_9BACT</name>
<proteinExistence type="inferred from homology"/>
<protein>
    <recommendedName>
        <fullName evidence="6">Oxidoreductase</fullName>
    </recommendedName>
</protein>
<dbReference type="EMBL" id="AZHX01002160">
    <property type="protein sequence ID" value="ETW96605.1"/>
    <property type="molecule type" value="Genomic_DNA"/>
</dbReference>
<evidence type="ECO:0000256" key="1">
    <source>
        <dbReference type="ARBA" id="ARBA00006484"/>
    </source>
</evidence>
<dbReference type="InterPro" id="IPR002347">
    <property type="entry name" value="SDR_fam"/>
</dbReference>
<dbReference type="Proteomes" id="UP000019140">
    <property type="component" value="Unassembled WGS sequence"/>
</dbReference>
<dbReference type="InterPro" id="IPR036291">
    <property type="entry name" value="NAD(P)-bd_dom_sf"/>
</dbReference>
<evidence type="ECO:0000313" key="5">
    <source>
        <dbReference type="Proteomes" id="UP000019140"/>
    </source>
</evidence>
<sequence>IEEMRSTRAGGESTVEQIKETNAARLPMQRYGDPEEVARMMLFLASDESSFCTGGVYMVDGGSSAGMV</sequence>
<comment type="similarity">
    <text evidence="1">Belongs to the short-chain dehydrogenases/reductases (SDR) family.</text>
</comment>
<comment type="caution">
    <text evidence="4">The sequence shown here is derived from an EMBL/GenBank/DDBJ whole genome shotgun (WGS) entry which is preliminary data.</text>
</comment>
<evidence type="ECO:0000256" key="2">
    <source>
        <dbReference type="ARBA" id="ARBA00023002"/>
    </source>
</evidence>